<gene>
    <name evidence="1" type="ORF">CARUB_v10022465mg</name>
</gene>
<dbReference type="EMBL" id="KB870806">
    <property type="protein sequence ID" value="EOA34882.1"/>
    <property type="molecule type" value="Genomic_DNA"/>
</dbReference>
<dbReference type="InterPro" id="IPR024768">
    <property type="entry name" value="Marf1"/>
</dbReference>
<name>R0GG99_9BRAS</name>
<sequence>MVKNKVAEAIYEEAATLVWWDIDDCPIPKGYSPEGIVEKIRLALNKLNYRGSERGEVRSNIFGDVLRRGLYNDDNPPPANRMFICREDENYLNMLDQERKMGYNFLVAHPEHPSDWLVASAKTTWLWKSILEESDV</sequence>
<keyword evidence="2" id="KW-1185">Reference proteome</keyword>
<dbReference type="PANTHER" id="PTHR14379">
    <property type="entry name" value="LIMKAIN B LKAP"/>
    <property type="match status" value="1"/>
</dbReference>
<evidence type="ECO:0008006" key="3">
    <source>
        <dbReference type="Google" id="ProtNLM"/>
    </source>
</evidence>
<proteinExistence type="predicted"/>
<protein>
    <recommendedName>
        <fullName evidence="3">NYN domain-containing protein</fullName>
    </recommendedName>
</protein>
<reference evidence="2" key="1">
    <citation type="journal article" date="2013" name="Nat. Genet.">
        <title>The Capsella rubella genome and the genomic consequences of rapid mating system evolution.</title>
        <authorList>
            <person name="Slotte T."/>
            <person name="Hazzouri K.M."/>
            <person name="Agren J.A."/>
            <person name="Koenig D."/>
            <person name="Maumus F."/>
            <person name="Guo Y.L."/>
            <person name="Steige K."/>
            <person name="Platts A.E."/>
            <person name="Escobar J.S."/>
            <person name="Newman L.K."/>
            <person name="Wang W."/>
            <person name="Mandakova T."/>
            <person name="Vello E."/>
            <person name="Smith L.M."/>
            <person name="Henz S.R."/>
            <person name="Steffen J."/>
            <person name="Takuno S."/>
            <person name="Brandvain Y."/>
            <person name="Coop G."/>
            <person name="Andolfatto P."/>
            <person name="Hu T.T."/>
            <person name="Blanchette M."/>
            <person name="Clark R.M."/>
            <person name="Quesneville H."/>
            <person name="Nordborg M."/>
            <person name="Gaut B.S."/>
            <person name="Lysak M.A."/>
            <person name="Jenkins J."/>
            <person name="Grimwood J."/>
            <person name="Chapman J."/>
            <person name="Prochnik S."/>
            <person name="Shu S."/>
            <person name="Rokhsar D."/>
            <person name="Schmutz J."/>
            <person name="Weigel D."/>
            <person name="Wright S.I."/>
        </authorList>
    </citation>
    <scope>NUCLEOTIDE SEQUENCE [LARGE SCALE GENOMIC DNA]</scope>
    <source>
        <strain evidence="2">cv. Monte Gargano</strain>
    </source>
</reference>
<evidence type="ECO:0000313" key="1">
    <source>
        <dbReference type="EMBL" id="EOA34882.1"/>
    </source>
</evidence>
<evidence type="ECO:0000313" key="2">
    <source>
        <dbReference type="Proteomes" id="UP000029121"/>
    </source>
</evidence>
<dbReference type="AlphaFoldDB" id="R0GG99"/>
<accession>R0GG99</accession>
<organism evidence="1 2">
    <name type="scientific">Capsella rubella</name>
    <dbReference type="NCBI Taxonomy" id="81985"/>
    <lineage>
        <taxon>Eukaryota</taxon>
        <taxon>Viridiplantae</taxon>
        <taxon>Streptophyta</taxon>
        <taxon>Embryophyta</taxon>
        <taxon>Tracheophyta</taxon>
        <taxon>Spermatophyta</taxon>
        <taxon>Magnoliopsida</taxon>
        <taxon>eudicotyledons</taxon>
        <taxon>Gunneridae</taxon>
        <taxon>Pentapetalae</taxon>
        <taxon>rosids</taxon>
        <taxon>malvids</taxon>
        <taxon>Brassicales</taxon>
        <taxon>Brassicaceae</taxon>
        <taxon>Camelineae</taxon>
        <taxon>Capsella</taxon>
    </lineage>
</organism>
<dbReference type="GO" id="GO:0005777">
    <property type="term" value="C:peroxisome"/>
    <property type="evidence" value="ECO:0007669"/>
    <property type="project" value="InterPro"/>
</dbReference>
<dbReference type="Proteomes" id="UP000029121">
    <property type="component" value="Unassembled WGS sequence"/>
</dbReference>
<dbReference type="PANTHER" id="PTHR14379:SF3">
    <property type="entry name" value="MEIOSIS REGULATOR AND MRNA STABILITY FACTOR 1"/>
    <property type="match status" value="1"/>
</dbReference>
<dbReference type="STRING" id="81985.R0GG99"/>
<dbReference type="GO" id="GO:0010468">
    <property type="term" value="P:regulation of gene expression"/>
    <property type="evidence" value="ECO:0007669"/>
    <property type="project" value="InterPro"/>
</dbReference>
<dbReference type="CDD" id="cd10910">
    <property type="entry name" value="PIN_limkain_b1_N_like"/>
    <property type="match status" value="1"/>
</dbReference>